<keyword evidence="1" id="KW-0238">DNA-binding</keyword>
<proteinExistence type="predicted"/>
<accession>A0ACC6M822</accession>
<protein>
    <submittedName>
        <fullName evidence="1">LacI family DNA-binding transcriptional regulator</fullName>
    </submittedName>
</protein>
<dbReference type="EMBL" id="JAWZSR010000009">
    <property type="protein sequence ID" value="MDX8047136.1"/>
    <property type="molecule type" value="Genomic_DNA"/>
</dbReference>
<reference evidence="1" key="1">
    <citation type="submission" date="2023-11" db="EMBL/GenBank/DDBJ databases">
        <title>Gracilibacillus pellucida a moderately halophilic bacterium isolated from saline soil in Xinjiang province.</title>
        <authorList>
            <person name="Zhang Z."/>
            <person name="Tan F."/>
            <person name="Wang Y."/>
            <person name="Xia M."/>
        </authorList>
    </citation>
    <scope>NUCLEOTIDE SEQUENCE</scope>
    <source>
        <strain evidence="1">S3-1-1</strain>
    </source>
</reference>
<comment type="caution">
    <text evidence="1">The sequence shown here is derived from an EMBL/GenBank/DDBJ whole genome shotgun (WGS) entry which is preliminary data.</text>
</comment>
<sequence length="342" mass="38967">MSNKITLQMIADAAGYSKYVVSKTLNDQPGVKESTRERILFVAKQLGYFKNNEQQIDVKGREKEGFVLVVMPNIRQQNFESFYWSNVFNGIVDYLDELKIGFIVISHQDNLIEHVKAESLLGIITAGFVSTQMLLKLSQNSVPIVMVDHEDPIIKADKIFMDNLEGSRQLTEHLIGLGHEKICFVGDINFSPSFKDRWQGFRNAMEHNQLKVSESSLFDMDYATSTPVKQQFSAQLQKWKEENTAHTALVCANDQIANGVIEVLIEQQYNIPEDISVTGFDNINYNLKLKPDLTTVHVLKETIGRRAVSMLLWRLEHDQYPNEKIQIACEMIIRGSVAPPKK</sequence>
<name>A0ACC6M822_9BACI</name>
<dbReference type="Proteomes" id="UP001277972">
    <property type="component" value="Unassembled WGS sequence"/>
</dbReference>
<keyword evidence="2" id="KW-1185">Reference proteome</keyword>
<evidence type="ECO:0000313" key="2">
    <source>
        <dbReference type="Proteomes" id="UP001277972"/>
    </source>
</evidence>
<organism evidence="1 2">
    <name type="scientific">Gracilibacillus pellucidus</name>
    <dbReference type="NCBI Taxonomy" id="3095368"/>
    <lineage>
        <taxon>Bacteria</taxon>
        <taxon>Bacillati</taxon>
        <taxon>Bacillota</taxon>
        <taxon>Bacilli</taxon>
        <taxon>Bacillales</taxon>
        <taxon>Bacillaceae</taxon>
        <taxon>Gracilibacillus</taxon>
    </lineage>
</organism>
<gene>
    <name evidence="1" type="ORF">SH601_14180</name>
</gene>
<evidence type="ECO:0000313" key="1">
    <source>
        <dbReference type="EMBL" id="MDX8047136.1"/>
    </source>
</evidence>